<dbReference type="EnsemblPlants" id="AET4Gv20527200.41">
    <property type="protein sequence ID" value="AET4Gv20527200.41"/>
    <property type="gene ID" value="AET4Gv20527200"/>
</dbReference>
<organism evidence="1 2">
    <name type="scientific">Aegilops tauschii subsp. strangulata</name>
    <name type="common">Goatgrass</name>
    <dbReference type="NCBI Taxonomy" id="200361"/>
    <lineage>
        <taxon>Eukaryota</taxon>
        <taxon>Viridiplantae</taxon>
        <taxon>Streptophyta</taxon>
        <taxon>Embryophyta</taxon>
        <taxon>Tracheophyta</taxon>
        <taxon>Spermatophyta</taxon>
        <taxon>Magnoliopsida</taxon>
        <taxon>Liliopsida</taxon>
        <taxon>Poales</taxon>
        <taxon>Poaceae</taxon>
        <taxon>BOP clade</taxon>
        <taxon>Pooideae</taxon>
        <taxon>Triticodae</taxon>
        <taxon>Triticeae</taxon>
        <taxon>Triticinae</taxon>
        <taxon>Aegilops</taxon>
    </lineage>
</organism>
<reference evidence="1" key="3">
    <citation type="journal article" date="2017" name="Nature">
        <title>Genome sequence of the progenitor of the wheat D genome Aegilops tauschii.</title>
        <authorList>
            <person name="Luo M.C."/>
            <person name="Gu Y.Q."/>
            <person name="Puiu D."/>
            <person name="Wang H."/>
            <person name="Twardziok S.O."/>
            <person name="Deal K.R."/>
            <person name="Huo N."/>
            <person name="Zhu T."/>
            <person name="Wang L."/>
            <person name="Wang Y."/>
            <person name="McGuire P.E."/>
            <person name="Liu S."/>
            <person name="Long H."/>
            <person name="Ramasamy R.K."/>
            <person name="Rodriguez J.C."/>
            <person name="Van S.L."/>
            <person name="Yuan L."/>
            <person name="Wang Z."/>
            <person name="Xia Z."/>
            <person name="Xiao L."/>
            <person name="Anderson O.D."/>
            <person name="Ouyang S."/>
            <person name="Liang Y."/>
            <person name="Zimin A.V."/>
            <person name="Pertea G."/>
            <person name="Qi P."/>
            <person name="Bennetzen J.L."/>
            <person name="Dai X."/>
            <person name="Dawson M.W."/>
            <person name="Muller H.G."/>
            <person name="Kugler K."/>
            <person name="Rivarola-Duarte L."/>
            <person name="Spannagl M."/>
            <person name="Mayer K.F.X."/>
            <person name="Lu F.H."/>
            <person name="Bevan M.W."/>
            <person name="Leroy P."/>
            <person name="Li P."/>
            <person name="You F.M."/>
            <person name="Sun Q."/>
            <person name="Liu Z."/>
            <person name="Lyons E."/>
            <person name="Wicker T."/>
            <person name="Salzberg S.L."/>
            <person name="Devos K.M."/>
            <person name="Dvorak J."/>
        </authorList>
    </citation>
    <scope>NUCLEOTIDE SEQUENCE [LARGE SCALE GENOMIC DNA]</scope>
    <source>
        <strain evidence="1">cv. AL8/78</strain>
    </source>
</reference>
<protein>
    <submittedName>
        <fullName evidence="1">Uncharacterized protein</fullName>
    </submittedName>
</protein>
<name>A0A453IDJ4_AEGTS</name>
<reference evidence="2" key="2">
    <citation type="journal article" date="2017" name="Nat. Plants">
        <title>The Aegilops tauschii genome reveals multiple impacts of transposons.</title>
        <authorList>
            <person name="Zhao G."/>
            <person name="Zou C."/>
            <person name="Li K."/>
            <person name="Wang K."/>
            <person name="Li T."/>
            <person name="Gao L."/>
            <person name="Zhang X."/>
            <person name="Wang H."/>
            <person name="Yang Z."/>
            <person name="Liu X."/>
            <person name="Jiang W."/>
            <person name="Mao L."/>
            <person name="Kong X."/>
            <person name="Jiao Y."/>
            <person name="Jia J."/>
        </authorList>
    </citation>
    <scope>NUCLEOTIDE SEQUENCE [LARGE SCALE GENOMIC DNA]</scope>
    <source>
        <strain evidence="2">cv. AL8/78</strain>
    </source>
</reference>
<keyword evidence="2" id="KW-1185">Reference proteome</keyword>
<reference evidence="2" key="1">
    <citation type="journal article" date="2014" name="Science">
        <title>Ancient hybridizations among the ancestral genomes of bread wheat.</title>
        <authorList>
            <consortium name="International Wheat Genome Sequencing Consortium,"/>
            <person name="Marcussen T."/>
            <person name="Sandve S.R."/>
            <person name="Heier L."/>
            <person name="Spannagl M."/>
            <person name="Pfeifer M."/>
            <person name="Jakobsen K.S."/>
            <person name="Wulff B.B."/>
            <person name="Steuernagel B."/>
            <person name="Mayer K.F."/>
            <person name="Olsen O.A."/>
        </authorList>
    </citation>
    <scope>NUCLEOTIDE SEQUENCE [LARGE SCALE GENOMIC DNA]</scope>
    <source>
        <strain evidence="2">cv. AL8/78</strain>
    </source>
</reference>
<reference evidence="1" key="4">
    <citation type="submission" date="2019-03" db="UniProtKB">
        <authorList>
            <consortium name="EnsemblPlants"/>
        </authorList>
    </citation>
    <scope>IDENTIFICATION</scope>
</reference>
<evidence type="ECO:0000313" key="1">
    <source>
        <dbReference type="EnsemblPlants" id="AET4Gv20527200.41"/>
    </source>
</evidence>
<reference evidence="1" key="5">
    <citation type="journal article" date="2021" name="G3 (Bethesda)">
        <title>Aegilops tauschii genome assembly Aet v5.0 features greater sequence contiguity and improved annotation.</title>
        <authorList>
            <person name="Wang L."/>
            <person name="Zhu T."/>
            <person name="Rodriguez J.C."/>
            <person name="Deal K.R."/>
            <person name="Dubcovsky J."/>
            <person name="McGuire P.E."/>
            <person name="Lux T."/>
            <person name="Spannagl M."/>
            <person name="Mayer K.F.X."/>
            <person name="Baldrich P."/>
            <person name="Meyers B.C."/>
            <person name="Huo N."/>
            <person name="Gu Y.Q."/>
            <person name="Zhou H."/>
            <person name="Devos K.M."/>
            <person name="Bennetzen J.L."/>
            <person name="Unver T."/>
            <person name="Budak H."/>
            <person name="Gulick P.J."/>
            <person name="Galiba G."/>
            <person name="Kalapos B."/>
            <person name="Nelson D.R."/>
            <person name="Li P."/>
            <person name="You F.M."/>
            <person name="Luo M.C."/>
            <person name="Dvorak J."/>
        </authorList>
    </citation>
    <scope>NUCLEOTIDE SEQUENCE [LARGE SCALE GENOMIC DNA]</scope>
    <source>
        <strain evidence="1">cv. AL8/78</strain>
    </source>
</reference>
<dbReference type="Proteomes" id="UP000015105">
    <property type="component" value="Chromosome 4D"/>
</dbReference>
<dbReference type="Gramene" id="AET4Gv20527200.41">
    <property type="protein sequence ID" value="AET4Gv20527200.41"/>
    <property type="gene ID" value="AET4Gv20527200"/>
</dbReference>
<dbReference type="AlphaFoldDB" id="A0A453IDJ4"/>
<sequence length="79" mass="8791">MHAYEQATLHADLLLLSQAYYFPLRCFQGVRVGSHPLDRAPCLGRVGVLEQTIRVCLLRGGEGIRHGWILIALMTTVST</sequence>
<proteinExistence type="predicted"/>
<accession>A0A453IDJ4</accession>
<evidence type="ECO:0000313" key="2">
    <source>
        <dbReference type="Proteomes" id="UP000015105"/>
    </source>
</evidence>